<dbReference type="InterPro" id="IPR011074">
    <property type="entry name" value="CRAL/TRIO_N_dom"/>
</dbReference>
<gene>
    <name evidence="2" type="ORF">LUZ61_001349</name>
</gene>
<name>A0AAD6EQP9_9POAL</name>
<dbReference type="SMART" id="SM01100">
    <property type="entry name" value="CRAL_TRIO_N"/>
    <property type="match status" value="1"/>
</dbReference>
<evidence type="ECO:0000259" key="1">
    <source>
        <dbReference type="PROSITE" id="PS50191"/>
    </source>
</evidence>
<dbReference type="AlphaFoldDB" id="A0AAD6EQP9"/>
<dbReference type="EMBL" id="JAMRDG010000001">
    <property type="protein sequence ID" value="KAJ3697644.1"/>
    <property type="molecule type" value="Genomic_DNA"/>
</dbReference>
<comment type="caution">
    <text evidence="2">The sequence shown here is derived from an EMBL/GenBank/DDBJ whole genome shotgun (WGS) entry which is preliminary data.</text>
</comment>
<dbReference type="Pfam" id="PF00650">
    <property type="entry name" value="CRAL_TRIO"/>
    <property type="match status" value="1"/>
</dbReference>
<feature type="domain" description="CRAL-TRIO" evidence="1">
    <location>
        <begin position="79"/>
        <end position="243"/>
    </location>
</feature>
<proteinExistence type="predicted"/>
<dbReference type="PANTHER" id="PTHR45824">
    <property type="entry name" value="GH16843P"/>
    <property type="match status" value="1"/>
</dbReference>
<dbReference type="PROSITE" id="PS50191">
    <property type="entry name" value="CRAL_TRIO"/>
    <property type="match status" value="1"/>
</dbReference>
<dbReference type="InterPro" id="IPR036273">
    <property type="entry name" value="CRAL/TRIO_N_dom_sf"/>
</dbReference>
<dbReference type="Proteomes" id="UP001210211">
    <property type="component" value="Unassembled WGS sequence"/>
</dbReference>
<dbReference type="GO" id="GO:0008526">
    <property type="term" value="F:phosphatidylinositol transfer activity"/>
    <property type="evidence" value="ECO:0007669"/>
    <property type="project" value="TreeGrafter"/>
</dbReference>
<dbReference type="InterPro" id="IPR001251">
    <property type="entry name" value="CRAL-TRIO_dom"/>
</dbReference>
<evidence type="ECO:0000313" key="2">
    <source>
        <dbReference type="EMBL" id="KAJ3697644.1"/>
    </source>
</evidence>
<dbReference type="SUPFAM" id="SSF52087">
    <property type="entry name" value="CRAL/TRIO domain"/>
    <property type="match status" value="1"/>
</dbReference>
<dbReference type="InterPro" id="IPR052578">
    <property type="entry name" value="PI_Transfer_CRAL-TRIO"/>
</dbReference>
<dbReference type="PRINTS" id="PR00180">
    <property type="entry name" value="CRETINALDHBP"/>
</dbReference>
<evidence type="ECO:0000313" key="3">
    <source>
        <dbReference type="Proteomes" id="UP001210211"/>
    </source>
</evidence>
<dbReference type="SMART" id="SM00516">
    <property type="entry name" value="SEC14"/>
    <property type="match status" value="1"/>
</dbReference>
<organism evidence="2 3">
    <name type="scientific">Rhynchospora tenuis</name>
    <dbReference type="NCBI Taxonomy" id="198213"/>
    <lineage>
        <taxon>Eukaryota</taxon>
        <taxon>Viridiplantae</taxon>
        <taxon>Streptophyta</taxon>
        <taxon>Embryophyta</taxon>
        <taxon>Tracheophyta</taxon>
        <taxon>Spermatophyta</taxon>
        <taxon>Magnoliopsida</taxon>
        <taxon>Liliopsida</taxon>
        <taxon>Poales</taxon>
        <taxon>Cyperaceae</taxon>
        <taxon>Cyperoideae</taxon>
        <taxon>Rhynchosporeae</taxon>
        <taxon>Rhynchospora</taxon>
    </lineage>
</organism>
<dbReference type="FunFam" id="3.40.525.10:FF:000008">
    <property type="entry name" value="Phosphatidylinositol transfer protein 3"/>
    <property type="match status" value="1"/>
</dbReference>
<dbReference type="PANTHER" id="PTHR45824:SF22">
    <property type="entry name" value="SEC14P-LIKE PHOSPHATIDYLINOSITOL TRANSFER FAMILY PROTEIN"/>
    <property type="match status" value="1"/>
</dbReference>
<dbReference type="Gene3D" id="3.40.525.10">
    <property type="entry name" value="CRAL-TRIO lipid binding domain"/>
    <property type="match status" value="1"/>
</dbReference>
<protein>
    <recommendedName>
        <fullName evidence="1">CRAL-TRIO domain-containing protein</fullName>
    </recommendedName>
</protein>
<accession>A0AAD6EQP9</accession>
<dbReference type="InterPro" id="IPR036865">
    <property type="entry name" value="CRAL-TRIO_dom_sf"/>
</dbReference>
<dbReference type="SUPFAM" id="SSF46938">
    <property type="entry name" value="CRAL/TRIO N-terminal domain"/>
    <property type="match status" value="1"/>
</dbReference>
<sequence length="281" mass="32925">MFSRKKHANPEHEAERHEAKIKALRDAVEPLSGRGDIFVTDPCLTRYLEARSWNLEKSRKMLEESLKWRSTYKPEEIRWSEVAVEGETGKLYRAKFHDREGRTVLVLRPGKQNTNSHEGQLRHLVYMLENAIINLPEGQEQMIWLIDFTGWSLSNAVPIKTARETANILQNHYPERLAIAFLYNPPRVFEAFWKVVKYFLDPKTYHKVNFVYSKNEESIKVMHKFFDPEVLPLEFGGKNKVEYDHEEFGKMMEKDDIKTAAFWGLEDKVGPRVEQLNGEVA</sequence>
<reference evidence="2 3" key="1">
    <citation type="journal article" date="2022" name="Cell">
        <title>Repeat-based holocentromeres influence genome architecture and karyotype evolution.</title>
        <authorList>
            <person name="Hofstatter P.G."/>
            <person name="Thangavel G."/>
            <person name="Lux T."/>
            <person name="Neumann P."/>
            <person name="Vondrak T."/>
            <person name="Novak P."/>
            <person name="Zhang M."/>
            <person name="Costa L."/>
            <person name="Castellani M."/>
            <person name="Scott A."/>
            <person name="Toegelov H."/>
            <person name="Fuchs J."/>
            <person name="Mata-Sucre Y."/>
            <person name="Dias Y."/>
            <person name="Vanzela A.L.L."/>
            <person name="Huettel B."/>
            <person name="Almeida C.C.S."/>
            <person name="Simkova H."/>
            <person name="Souza G."/>
            <person name="Pedrosa-Harand A."/>
            <person name="Macas J."/>
            <person name="Mayer K.F.X."/>
            <person name="Houben A."/>
            <person name="Marques A."/>
        </authorList>
    </citation>
    <scope>NUCLEOTIDE SEQUENCE [LARGE SCALE GENOMIC DNA]</scope>
    <source>
        <strain evidence="2">RhyTen1mFocal</strain>
    </source>
</reference>
<dbReference type="Pfam" id="PF03765">
    <property type="entry name" value="CRAL_TRIO_N"/>
    <property type="match status" value="1"/>
</dbReference>
<keyword evidence="3" id="KW-1185">Reference proteome</keyword>
<dbReference type="CDD" id="cd00170">
    <property type="entry name" value="SEC14"/>
    <property type="match status" value="1"/>
</dbReference>